<name>A0A5B8JID3_9ACTN</name>
<dbReference type="AlphaFoldDB" id="A0A5B8JID3"/>
<reference evidence="1 2" key="1">
    <citation type="submission" date="2019-07" db="EMBL/GenBank/DDBJ databases">
        <authorList>
            <person name="Zhu P."/>
        </authorList>
    </citation>
    <scope>NUCLEOTIDE SEQUENCE [LARGE SCALE GENOMIC DNA]</scope>
    <source>
        <strain evidence="1 2">SSL-25</strain>
    </source>
</reference>
<accession>A0A5B8JID3</accession>
<dbReference type="RefSeq" id="WP_146483531.1">
    <property type="nucleotide sequence ID" value="NZ_CP042266.1"/>
</dbReference>
<sequence>MLDLGGEFDGPAVAVEEGAAAPAAEVRALPRLTIDLPACRRRLPVREIERYLAVHVAGGLVVEPAAAVAENDYLKSAGGAGRTLNRYRGQ</sequence>
<dbReference type="KEGG" id="sqz:FQU76_30585"/>
<dbReference type="EMBL" id="CP042266">
    <property type="protein sequence ID" value="QDY80134.1"/>
    <property type="molecule type" value="Genomic_DNA"/>
</dbReference>
<keyword evidence="2" id="KW-1185">Reference proteome</keyword>
<evidence type="ECO:0000313" key="1">
    <source>
        <dbReference type="EMBL" id="QDY80134.1"/>
    </source>
</evidence>
<protein>
    <submittedName>
        <fullName evidence="1">Uncharacterized protein</fullName>
    </submittedName>
</protein>
<proteinExistence type="predicted"/>
<dbReference type="OrthoDB" id="4227104at2"/>
<gene>
    <name evidence="1" type="ORF">FQU76_30585</name>
</gene>
<evidence type="ECO:0000313" key="2">
    <source>
        <dbReference type="Proteomes" id="UP000320580"/>
    </source>
</evidence>
<organism evidence="1 2">
    <name type="scientific">Streptomyces qinzhouensis</name>
    <dbReference type="NCBI Taxonomy" id="2599401"/>
    <lineage>
        <taxon>Bacteria</taxon>
        <taxon>Bacillati</taxon>
        <taxon>Actinomycetota</taxon>
        <taxon>Actinomycetes</taxon>
        <taxon>Kitasatosporales</taxon>
        <taxon>Streptomycetaceae</taxon>
        <taxon>Streptomyces</taxon>
    </lineage>
</organism>
<dbReference type="Proteomes" id="UP000320580">
    <property type="component" value="Chromosome"/>
</dbReference>